<evidence type="ECO:0000313" key="2">
    <source>
        <dbReference type="Proteomes" id="UP000028488"/>
    </source>
</evidence>
<keyword evidence="1" id="KW-0614">Plasmid</keyword>
<proteinExistence type="predicted"/>
<name>A0A076EYI6_RHOOP</name>
<reference evidence="1 2" key="1">
    <citation type="submission" date="2014-07" db="EMBL/GenBank/DDBJ databases">
        <title>Genome Sequence of Rhodococcus opacus Strain R7, a Biodegrader of Mono- and Polycyclic Aromatic Hydrocarbons.</title>
        <authorList>
            <person name="Di Gennaro P."/>
            <person name="Zampolli J."/>
            <person name="Presti I."/>
            <person name="Cappelletti M."/>
            <person name="D'Ursi P."/>
            <person name="Orro A."/>
            <person name="Mezzelani A."/>
            <person name="Milanesi L."/>
        </authorList>
    </citation>
    <scope>NUCLEOTIDE SEQUENCE [LARGE SCALE GENOMIC DNA]</scope>
    <source>
        <strain evidence="1 2">R7</strain>
        <plasmid evidence="1">pPDG1</plasmid>
    </source>
</reference>
<protein>
    <submittedName>
        <fullName evidence="1">Uncharacterized protein</fullName>
    </submittedName>
</protein>
<dbReference type="AlphaFoldDB" id="A0A076EYI6"/>
<accession>A0A076EYI6</accession>
<sequence length="102" mass="10885">MPGAVHGVEICMAWVVGLTGFGLPEQRGAWSSTCELSGDLHTRRWVAEILARNGRAATSTSAWMLADDPAAHTHADITAAGVRIGHRPPSSDQGVPIMRAWK</sequence>
<gene>
    <name evidence="1" type="ORF">EP51_40140</name>
</gene>
<organism evidence="1 2">
    <name type="scientific">Rhodococcus opacus</name>
    <name type="common">Nocardia opaca</name>
    <dbReference type="NCBI Taxonomy" id="37919"/>
    <lineage>
        <taxon>Bacteria</taxon>
        <taxon>Bacillati</taxon>
        <taxon>Actinomycetota</taxon>
        <taxon>Actinomycetes</taxon>
        <taxon>Mycobacteriales</taxon>
        <taxon>Nocardiaceae</taxon>
        <taxon>Rhodococcus</taxon>
    </lineage>
</organism>
<evidence type="ECO:0000313" key="1">
    <source>
        <dbReference type="EMBL" id="AII10488.1"/>
    </source>
</evidence>
<dbReference type="Proteomes" id="UP000028488">
    <property type="component" value="Plasmid pPDG1"/>
</dbReference>
<dbReference type="EMBL" id="CP008948">
    <property type="protein sequence ID" value="AII10488.1"/>
    <property type="molecule type" value="Genomic_DNA"/>
</dbReference>
<geneLocation type="plasmid" evidence="1 2">
    <name>pPDG1</name>
</geneLocation>